<accession>A0A370DKP1</accession>
<evidence type="ECO:0000313" key="3">
    <source>
        <dbReference type="Proteomes" id="UP000254771"/>
    </source>
</evidence>
<name>A0A370DKP1_9GAMM</name>
<keyword evidence="3" id="KW-1185">Reference proteome</keyword>
<protein>
    <recommendedName>
        <fullName evidence="1">Contractile injection system tube protein N-terminal domain-containing protein</fullName>
    </recommendedName>
</protein>
<comment type="caution">
    <text evidence="2">The sequence shown here is derived from an EMBL/GenBank/DDBJ whole genome shotgun (WGS) entry which is preliminary data.</text>
</comment>
<dbReference type="EMBL" id="QFXE01000013">
    <property type="protein sequence ID" value="RDH85461.1"/>
    <property type="molecule type" value="Genomic_DNA"/>
</dbReference>
<feature type="domain" description="Contractile injection system tube protein N-terminal" evidence="1">
    <location>
        <begin position="4"/>
        <end position="169"/>
    </location>
</feature>
<reference evidence="2 3" key="1">
    <citation type="journal article" date="2018" name="ISME J.">
        <title>Endosymbiont genomes yield clues of tubeworm success.</title>
        <authorList>
            <person name="Li Y."/>
            <person name="Liles M.R."/>
            <person name="Halanych K.M."/>
        </authorList>
    </citation>
    <scope>NUCLEOTIDE SEQUENCE [LARGE SCALE GENOMIC DNA]</scope>
    <source>
        <strain evidence="2">A1462</strain>
    </source>
</reference>
<sequence>MPGQLEKMRLIAYSDPQFSEEVADGTFVVQINPESYSFKYKIERDEQQASGTSATPPRFNKILPEEMDFEFLFDSTGAIPSSLSESFSNRYLKGDGVVDAIEHFKEVVLNYDGDTHQPRHIKLSWGTLLFKGSLSEMEITFKLFKPDGTPIRAVARAKFKGFVEDDLRAARENAQSPDLTHLRIVRDGDTLPRLCHEIYGDSSLYLEVADANNLVDFRQLQTGQRLRFPKLER</sequence>
<organism evidence="2 3">
    <name type="scientific">endosymbiont of Escarpia spicata</name>
    <dbReference type="NCBI Taxonomy" id="2200908"/>
    <lineage>
        <taxon>Bacteria</taxon>
        <taxon>Pseudomonadati</taxon>
        <taxon>Pseudomonadota</taxon>
        <taxon>Gammaproteobacteria</taxon>
        <taxon>sulfur-oxidizing symbionts</taxon>
    </lineage>
</organism>
<dbReference type="CDD" id="cd00118">
    <property type="entry name" value="LysM"/>
    <property type="match status" value="1"/>
</dbReference>
<dbReference type="AlphaFoldDB" id="A0A370DKP1"/>
<dbReference type="Pfam" id="PF19266">
    <property type="entry name" value="CIS_tube"/>
    <property type="match status" value="1"/>
</dbReference>
<evidence type="ECO:0000259" key="1">
    <source>
        <dbReference type="Pfam" id="PF19266"/>
    </source>
</evidence>
<dbReference type="InterPro" id="IPR018392">
    <property type="entry name" value="LysM"/>
</dbReference>
<evidence type="ECO:0000313" key="2">
    <source>
        <dbReference type="EMBL" id="RDH85461.1"/>
    </source>
</evidence>
<gene>
    <name evidence="2" type="ORF">DIZ78_10995</name>
</gene>
<dbReference type="InterPro" id="IPR045361">
    <property type="entry name" value="CIS_tube_prot_N"/>
</dbReference>
<proteinExistence type="predicted"/>
<dbReference type="Proteomes" id="UP000254771">
    <property type="component" value="Unassembled WGS sequence"/>
</dbReference>